<evidence type="ECO:0000313" key="2">
    <source>
        <dbReference type="EMBL" id="AYB33631.1"/>
    </source>
</evidence>
<feature type="chain" id="PRO_5017364637" evidence="1">
    <location>
        <begin position="20"/>
        <end position="335"/>
    </location>
</feature>
<gene>
    <name evidence="2" type="ORF">D4L85_24960</name>
</gene>
<organism evidence="2 3">
    <name type="scientific">Chryseolinea soli</name>
    <dbReference type="NCBI Taxonomy" id="2321403"/>
    <lineage>
        <taxon>Bacteria</taxon>
        <taxon>Pseudomonadati</taxon>
        <taxon>Bacteroidota</taxon>
        <taxon>Cytophagia</taxon>
        <taxon>Cytophagales</taxon>
        <taxon>Fulvivirgaceae</taxon>
        <taxon>Chryseolinea</taxon>
    </lineage>
</organism>
<sequence length="335" mass="36873">MKTYSFIFFAFFLLALNQASEFRPSDSVVRVKQNSTVIKSVTSKMVFKSVDGGRTWQDITEGLPDNSGQKGFMIGGGFATNDGFFLRAGDGLFFNKRNSAVPNWSKEIFFSGNRVGIFPSETGVLAFNYNDGQVLQMINGKKDWLPIHRNFLPKDVLTVFEADNGIVFIGTNTGLFKPVDGGKSWKQVFSASKGVRKLAESGGVLMGVTQKGIIRSTDNGDHWNLVTSEGEHGMDIQRINGGFAAITESTERRYRVRTSHDDGITWQSIDEGLPAYVFNIVQIGENLFCSHQNGISGSSDHGKTWKLLLPSNDHKILNLSVSGNVIYAMRNVGGC</sequence>
<dbReference type="OrthoDB" id="9757809at2"/>
<dbReference type="InterPro" id="IPR036278">
    <property type="entry name" value="Sialidase_sf"/>
</dbReference>
<dbReference type="Gene3D" id="2.130.10.10">
    <property type="entry name" value="YVTN repeat-like/Quinoprotein amine dehydrogenase"/>
    <property type="match status" value="2"/>
</dbReference>
<accession>A0A385STK4</accession>
<protein>
    <submittedName>
        <fullName evidence="2">Exo-alpha-sialidase</fullName>
    </submittedName>
</protein>
<reference evidence="3" key="1">
    <citation type="submission" date="2018-09" db="EMBL/GenBank/DDBJ databases">
        <title>Chryseolinea sp. KIS68-18 isolated from soil.</title>
        <authorList>
            <person name="Weon H.-Y."/>
            <person name="Kwon S.-W."/>
            <person name="Lee S.A."/>
        </authorList>
    </citation>
    <scope>NUCLEOTIDE SEQUENCE [LARGE SCALE GENOMIC DNA]</scope>
    <source>
        <strain evidence="3">KIS68-18</strain>
    </source>
</reference>
<dbReference type="RefSeq" id="WP_119756865.1">
    <property type="nucleotide sequence ID" value="NZ_CP032382.1"/>
</dbReference>
<dbReference type="AlphaFoldDB" id="A0A385STK4"/>
<proteinExistence type="predicted"/>
<dbReference type="InterPro" id="IPR015943">
    <property type="entry name" value="WD40/YVTN_repeat-like_dom_sf"/>
</dbReference>
<dbReference type="SUPFAM" id="SSF50939">
    <property type="entry name" value="Sialidases"/>
    <property type="match status" value="1"/>
</dbReference>
<dbReference type="CDD" id="cd15482">
    <property type="entry name" value="Sialidase_non-viral"/>
    <property type="match status" value="1"/>
</dbReference>
<name>A0A385STK4_9BACT</name>
<feature type="signal peptide" evidence="1">
    <location>
        <begin position="1"/>
        <end position="19"/>
    </location>
</feature>
<dbReference type="SUPFAM" id="SSF110296">
    <property type="entry name" value="Oligoxyloglucan reducing end-specific cellobiohydrolase"/>
    <property type="match status" value="1"/>
</dbReference>
<evidence type="ECO:0000313" key="3">
    <source>
        <dbReference type="Proteomes" id="UP000266183"/>
    </source>
</evidence>
<dbReference type="Proteomes" id="UP000266183">
    <property type="component" value="Chromosome"/>
</dbReference>
<keyword evidence="1" id="KW-0732">Signal</keyword>
<dbReference type="EMBL" id="CP032382">
    <property type="protein sequence ID" value="AYB33631.1"/>
    <property type="molecule type" value="Genomic_DNA"/>
</dbReference>
<evidence type="ECO:0000256" key="1">
    <source>
        <dbReference type="SAM" id="SignalP"/>
    </source>
</evidence>
<keyword evidence="3" id="KW-1185">Reference proteome</keyword>
<dbReference type="KEGG" id="chk:D4L85_24960"/>